<proteinExistence type="predicted"/>
<feature type="transmembrane region" description="Helical" evidence="1">
    <location>
        <begin position="57"/>
        <end position="79"/>
    </location>
</feature>
<organism evidence="2 3">
    <name type="scientific">Hymenolepis diminuta</name>
    <name type="common">Rat tapeworm</name>
    <dbReference type="NCBI Taxonomy" id="6216"/>
    <lineage>
        <taxon>Eukaryota</taxon>
        <taxon>Metazoa</taxon>
        <taxon>Spiralia</taxon>
        <taxon>Lophotrochozoa</taxon>
        <taxon>Platyhelminthes</taxon>
        <taxon>Cestoda</taxon>
        <taxon>Eucestoda</taxon>
        <taxon>Cyclophyllidea</taxon>
        <taxon>Hymenolepididae</taxon>
        <taxon>Hymenolepis</taxon>
    </lineage>
</organism>
<sequence length="80" mass="9207">MYILTHTLTLVLGRVTQMSCHCISTHACHLFVRTLSSHLLSFISPYLSYSLESSSWFIQYTLIYITICVLLFGTVYKLLL</sequence>
<dbReference type="AlphaFoldDB" id="A0A564YS34"/>
<dbReference type="EMBL" id="CABIJS010000344">
    <property type="protein sequence ID" value="VUZ50081.1"/>
    <property type="molecule type" value="Genomic_DNA"/>
</dbReference>
<keyword evidence="3" id="KW-1185">Reference proteome</keyword>
<protein>
    <submittedName>
        <fullName evidence="2">Uncharacterized protein</fullName>
    </submittedName>
</protein>
<keyword evidence="1" id="KW-0812">Transmembrane</keyword>
<dbReference type="Proteomes" id="UP000321570">
    <property type="component" value="Unassembled WGS sequence"/>
</dbReference>
<reference evidence="2 3" key="1">
    <citation type="submission" date="2019-07" db="EMBL/GenBank/DDBJ databases">
        <authorList>
            <person name="Jastrzebski P J."/>
            <person name="Paukszto L."/>
            <person name="Jastrzebski P J."/>
        </authorList>
    </citation>
    <scope>NUCLEOTIDE SEQUENCE [LARGE SCALE GENOMIC DNA]</scope>
    <source>
        <strain evidence="2 3">WMS-il1</strain>
    </source>
</reference>
<gene>
    <name evidence="2" type="ORF">WMSIL1_LOCUS8991</name>
</gene>
<name>A0A564YS34_HYMDI</name>
<evidence type="ECO:0000256" key="1">
    <source>
        <dbReference type="SAM" id="Phobius"/>
    </source>
</evidence>
<evidence type="ECO:0000313" key="2">
    <source>
        <dbReference type="EMBL" id="VUZ50081.1"/>
    </source>
</evidence>
<accession>A0A564YS34</accession>
<keyword evidence="1" id="KW-1133">Transmembrane helix</keyword>
<evidence type="ECO:0000313" key="3">
    <source>
        <dbReference type="Proteomes" id="UP000321570"/>
    </source>
</evidence>
<keyword evidence="1" id="KW-0472">Membrane</keyword>